<dbReference type="AlphaFoldDB" id="A0AAE3XHZ5"/>
<dbReference type="EMBL" id="JAVDQD010000001">
    <property type="protein sequence ID" value="MDR6237152.1"/>
    <property type="molecule type" value="Genomic_DNA"/>
</dbReference>
<protein>
    <submittedName>
        <fullName evidence="1">Uncharacterized protein</fullName>
    </submittedName>
</protein>
<dbReference type="RefSeq" id="WP_309936596.1">
    <property type="nucleotide sequence ID" value="NZ_AP025305.1"/>
</dbReference>
<proteinExistence type="predicted"/>
<gene>
    <name evidence="1" type="ORF">HNQ88_000128</name>
</gene>
<accession>A0AAE3XHZ5</accession>
<organism evidence="1 2">
    <name type="scientific">Aureibacter tunicatorum</name>
    <dbReference type="NCBI Taxonomy" id="866807"/>
    <lineage>
        <taxon>Bacteria</taxon>
        <taxon>Pseudomonadati</taxon>
        <taxon>Bacteroidota</taxon>
        <taxon>Cytophagia</taxon>
        <taxon>Cytophagales</taxon>
        <taxon>Persicobacteraceae</taxon>
        <taxon>Aureibacter</taxon>
    </lineage>
</organism>
<name>A0AAE3XHZ5_9BACT</name>
<sequence length="64" mass="7299">MYRTCHLKRQYFRSKSLTKGIALFPLSTLPVQALMSDADFLAKTPRTEEISKLNPELSQIKTPS</sequence>
<dbReference type="Proteomes" id="UP001185092">
    <property type="component" value="Unassembled WGS sequence"/>
</dbReference>
<evidence type="ECO:0000313" key="1">
    <source>
        <dbReference type="EMBL" id="MDR6237152.1"/>
    </source>
</evidence>
<comment type="caution">
    <text evidence="1">The sequence shown here is derived from an EMBL/GenBank/DDBJ whole genome shotgun (WGS) entry which is preliminary data.</text>
</comment>
<evidence type="ECO:0000313" key="2">
    <source>
        <dbReference type="Proteomes" id="UP001185092"/>
    </source>
</evidence>
<keyword evidence="2" id="KW-1185">Reference proteome</keyword>
<reference evidence="1" key="1">
    <citation type="submission" date="2023-07" db="EMBL/GenBank/DDBJ databases">
        <title>Genomic Encyclopedia of Type Strains, Phase IV (KMG-IV): sequencing the most valuable type-strain genomes for metagenomic binning, comparative biology and taxonomic classification.</title>
        <authorList>
            <person name="Goeker M."/>
        </authorList>
    </citation>
    <scope>NUCLEOTIDE SEQUENCE</scope>
    <source>
        <strain evidence="1">DSM 26174</strain>
    </source>
</reference>